<organism evidence="1 2">
    <name type="scientific">Intoshia linei</name>
    <dbReference type="NCBI Taxonomy" id="1819745"/>
    <lineage>
        <taxon>Eukaryota</taxon>
        <taxon>Metazoa</taxon>
        <taxon>Spiralia</taxon>
        <taxon>Lophotrochozoa</taxon>
        <taxon>Mesozoa</taxon>
        <taxon>Orthonectida</taxon>
        <taxon>Rhopaluridae</taxon>
        <taxon>Intoshia</taxon>
    </lineage>
</organism>
<proteinExistence type="predicted"/>
<reference evidence="1 2" key="1">
    <citation type="submission" date="2016-04" db="EMBL/GenBank/DDBJ databases">
        <title>The genome of Intoshia linei affirms orthonectids as highly simplified spiralians.</title>
        <authorList>
            <person name="Mikhailov K.V."/>
            <person name="Slusarev G.S."/>
            <person name="Nikitin M.A."/>
            <person name="Logacheva M.D."/>
            <person name="Penin A."/>
            <person name="Aleoshin V."/>
            <person name="Panchin Y.V."/>
        </authorList>
    </citation>
    <scope>NUCLEOTIDE SEQUENCE [LARGE SCALE GENOMIC DNA]</scope>
    <source>
        <strain evidence="1">Intl2013</strain>
        <tissue evidence="1">Whole animal</tissue>
    </source>
</reference>
<comment type="caution">
    <text evidence="1">The sequence shown here is derived from an EMBL/GenBank/DDBJ whole genome shotgun (WGS) entry which is preliminary data.</text>
</comment>
<gene>
    <name evidence="1" type="ORF">A3Q56_07928</name>
</gene>
<sequence>MKLDIPPIQVNDYDVQDSECNVRKGKATLMNNSLNVQCKKISKSVTQIDDFLQKSDTFNSLRKPQIKLKKLFRSMISLDSNKGKFDKKVDYEVN</sequence>
<evidence type="ECO:0000313" key="1">
    <source>
        <dbReference type="EMBL" id="OAF64362.1"/>
    </source>
</evidence>
<keyword evidence="2" id="KW-1185">Reference proteome</keyword>
<dbReference type="Proteomes" id="UP000078046">
    <property type="component" value="Unassembled WGS sequence"/>
</dbReference>
<evidence type="ECO:0000313" key="2">
    <source>
        <dbReference type="Proteomes" id="UP000078046"/>
    </source>
</evidence>
<protein>
    <submittedName>
        <fullName evidence="1">Uncharacterized protein</fullName>
    </submittedName>
</protein>
<accession>A0A177AS64</accession>
<name>A0A177AS64_9BILA</name>
<dbReference type="EMBL" id="LWCA01001894">
    <property type="protein sequence ID" value="OAF64362.1"/>
    <property type="molecule type" value="Genomic_DNA"/>
</dbReference>
<dbReference type="AlphaFoldDB" id="A0A177AS64"/>